<feature type="non-terminal residue" evidence="3">
    <location>
        <position position="191"/>
    </location>
</feature>
<dbReference type="OrthoDB" id="30826at2759"/>
<dbReference type="GO" id="GO:0003677">
    <property type="term" value="F:DNA binding"/>
    <property type="evidence" value="ECO:0007669"/>
    <property type="project" value="UniProtKB-KW"/>
</dbReference>
<dbReference type="AlphaFoldDB" id="A0A1S3Y6Z7"/>
<feature type="domain" description="Ku" evidence="2">
    <location>
        <begin position="75"/>
        <end position="189"/>
    </location>
</feature>
<evidence type="ECO:0000259" key="2">
    <source>
        <dbReference type="Pfam" id="PF02735"/>
    </source>
</evidence>
<dbReference type="STRING" id="4097.A0A1S3Y6Z7"/>
<dbReference type="PaxDb" id="4097-A0A1S3Y6Z7"/>
<dbReference type="FunFam" id="2.40.290.10:FF:000006">
    <property type="entry name" value="ATP-dependent DNA helicase 2 subunit KU80"/>
    <property type="match status" value="1"/>
</dbReference>
<dbReference type="InterPro" id="IPR016194">
    <property type="entry name" value="SPOC-like_C_dom_sf"/>
</dbReference>
<keyword evidence="1" id="KW-0238">DNA-binding</keyword>
<gene>
    <name evidence="3" type="primary">LOC107772759</name>
</gene>
<dbReference type="KEGG" id="nta:107772759"/>
<proteinExistence type="predicted"/>
<dbReference type="Pfam" id="PF02735">
    <property type="entry name" value="Ku"/>
    <property type="match status" value="1"/>
</dbReference>
<evidence type="ECO:0000256" key="1">
    <source>
        <dbReference type="ARBA" id="ARBA00023125"/>
    </source>
</evidence>
<dbReference type="InterPro" id="IPR006164">
    <property type="entry name" value="DNA_bd_Ku70/Ku80"/>
</dbReference>
<accession>A0A1S3Y6Z7</accession>
<dbReference type="PANTHER" id="PTHR12604:SF4">
    <property type="entry name" value="X-RAY REPAIR CROSS-COMPLEMENTING PROTEIN 5"/>
    <property type="match status" value="1"/>
</dbReference>
<dbReference type="RefSeq" id="XP_016447722.1">
    <property type="nucleotide sequence ID" value="XM_016592236.1"/>
</dbReference>
<dbReference type="Gene3D" id="2.40.290.10">
    <property type="match status" value="1"/>
</dbReference>
<dbReference type="PANTHER" id="PTHR12604">
    <property type="entry name" value="KU AUTOANTIGEN DNA HELICASE"/>
    <property type="match status" value="1"/>
</dbReference>
<reference evidence="3" key="1">
    <citation type="submission" date="2025-08" db="UniProtKB">
        <authorList>
            <consortium name="RefSeq"/>
        </authorList>
    </citation>
    <scope>IDENTIFICATION</scope>
</reference>
<name>A0A1S3Y6Z7_TOBAC</name>
<protein>
    <submittedName>
        <fullName evidence="3">ATP-dependent DNA helicase 2 subunit KU80-like</fullName>
    </submittedName>
</protein>
<dbReference type="SUPFAM" id="SSF100939">
    <property type="entry name" value="SPOC domain-like"/>
    <property type="match status" value="1"/>
</dbReference>
<evidence type="ECO:0000313" key="3">
    <source>
        <dbReference type="RefSeq" id="XP_016447722.1"/>
    </source>
</evidence>
<dbReference type="GO" id="GO:0006303">
    <property type="term" value="P:double-strand break repair via nonhomologous end joining"/>
    <property type="evidence" value="ECO:0007669"/>
    <property type="project" value="InterPro"/>
</dbReference>
<organism evidence="3">
    <name type="scientific">Nicotiana tabacum</name>
    <name type="common">Common tobacco</name>
    <dbReference type="NCBI Taxonomy" id="4097"/>
    <lineage>
        <taxon>Eukaryota</taxon>
        <taxon>Viridiplantae</taxon>
        <taxon>Streptophyta</taxon>
        <taxon>Embryophyta</taxon>
        <taxon>Tracheophyta</taxon>
        <taxon>Spermatophyta</taxon>
        <taxon>Magnoliopsida</taxon>
        <taxon>eudicotyledons</taxon>
        <taxon>Gunneridae</taxon>
        <taxon>Pentapetalae</taxon>
        <taxon>asterids</taxon>
        <taxon>lamiids</taxon>
        <taxon>Solanales</taxon>
        <taxon>Solanaceae</taxon>
        <taxon>Nicotianoideae</taxon>
        <taxon>Nicotianeae</taxon>
        <taxon>Nicotiana</taxon>
    </lineage>
</organism>
<sequence length="191" mass="21997">MAAQGMKMDCVIVRMKQDLETNMRVMKENDVLLSVFSNKSSSKVVYVENPTSLLGALRTRNISPVTIYRGDFEISSQLKIKVWVYKKTSEEKFPTLKKYSEKAPTTDKFATHEIKVDYEYKSIEDPNKVVPPEQRIKGFRYGPQVVPISSAEWEAVKFKPEKSVKLLGFTDASNIMRHYYLKDVNIFIAEP</sequence>